<keyword evidence="9" id="KW-1185">Reference proteome</keyword>
<dbReference type="Gene3D" id="1.10.630.10">
    <property type="entry name" value="Cytochrome P450"/>
    <property type="match status" value="1"/>
</dbReference>
<keyword evidence="3" id="KW-0479">Metal-binding</keyword>
<keyword evidence="6" id="KW-0503">Monooxygenase</keyword>
<evidence type="ECO:0000256" key="7">
    <source>
        <dbReference type="SAM" id="Phobius"/>
    </source>
</evidence>
<dbReference type="PANTHER" id="PTHR24305:SF157">
    <property type="entry name" value="N-ACETYLTRYPTOPHAN 6-HYDROXYLASE IVOC-RELATED"/>
    <property type="match status" value="1"/>
</dbReference>
<feature type="transmembrane region" description="Helical" evidence="7">
    <location>
        <begin position="12"/>
        <end position="30"/>
    </location>
</feature>
<dbReference type="PRINTS" id="PR00463">
    <property type="entry name" value="EP450I"/>
</dbReference>
<dbReference type="SUPFAM" id="SSF48264">
    <property type="entry name" value="Cytochrome P450"/>
    <property type="match status" value="1"/>
</dbReference>
<evidence type="ECO:0000313" key="9">
    <source>
        <dbReference type="Proteomes" id="UP000774617"/>
    </source>
</evidence>
<evidence type="ECO:0000256" key="2">
    <source>
        <dbReference type="ARBA" id="ARBA00010617"/>
    </source>
</evidence>
<evidence type="ECO:0000256" key="5">
    <source>
        <dbReference type="ARBA" id="ARBA00023004"/>
    </source>
</evidence>
<organism evidence="8 9">
    <name type="scientific">Macrophomina phaseolina</name>
    <dbReference type="NCBI Taxonomy" id="35725"/>
    <lineage>
        <taxon>Eukaryota</taxon>
        <taxon>Fungi</taxon>
        <taxon>Dikarya</taxon>
        <taxon>Ascomycota</taxon>
        <taxon>Pezizomycotina</taxon>
        <taxon>Dothideomycetes</taxon>
        <taxon>Dothideomycetes incertae sedis</taxon>
        <taxon>Botryosphaeriales</taxon>
        <taxon>Botryosphaeriaceae</taxon>
        <taxon>Macrophomina</taxon>
    </lineage>
</organism>
<accession>A0ABQ8GV40</accession>
<dbReference type="InterPro" id="IPR002401">
    <property type="entry name" value="Cyt_P450_E_grp-I"/>
</dbReference>
<dbReference type="Proteomes" id="UP000774617">
    <property type="component" value="Unassembled WGS sequence"/>
</dbReference>
<keyword evidence="7" id="KW-1133">Transmembrane helix</keyword>
<reference evidence="8 9" key="1">
    <citation type="journal article" date="2021" name="Nat. Commun.">
        <title>Genetic determinants of endophytism in the Arabidopsis root mycobiome.</title>
        <authorList>
            <person name="Mesny F."/>
            <person name="Miyauchi S."/>
            <person name="Thiergart T."/>
            <person name="Pickel B."/>
            <person name="Atanasova L."/>
            <person name="Karlsson M."/>
            <person name="Huettel B."/>
            <person name="Barry K.W."/>
            <person name="Haridas S."/>
            <person name="Chen C."/>
            <person name="Bauer D."/>
            <person name="Andreopoulos W."/>
            <person name="Pangilinan J."/>
            <person name="LaButti K."/>
            <person name="Riley R."/>
            <person name="Lipzen A."/>
            <person name="Clum A."/>
            <person name="Drula E."/>
            <person name="Henrissat B."/>
            <person name="Kohler A."/>
            <person name="Grigoriev I.V."/>
            <person name="Martin F.M."/>
            <person name="Hacquard S."/>
        </authorList>
    </citation>
    <scope>NUCLEOTIDE SEQUENCE [LARGE SCALE GENOMIC DNA]</scope>
    <source>
        <strain evidence="8 9">MPI-SDFR-AT-0080</strain>
    </source>
</reference>
<dbReference type="InterPro" id="IPR036396">
    <property type="entry name" value="Cyt_P450_sf"/>
</dbReference>
<dbReference type="Pfam" id="PF00067">
    <property type="entry name" value="p450"/>
    <property type="match status" value="1"/>
</dbReference>
<dbReference type="InterPro" id="IPR050121">
    <property type="entry name" value="Cytochrome_P450_monoxygenase"/>
</dbReference>
<name>A0ABQ8GV40_9PEZI</name>
<comment type="caution">
    <text evidence="8">The sequence shown here is derived from an EMBL/GenBank/DDBJ whole genome shotgun (WGS) entry which is preliminary data.</text>
</comment>
<dbReference type="PANTHER" id="PTHR24305">
    <property type="entry name" value="CYTOCHROME P450"/>
    <property type="match status" value="1"/>
</dbReference>
<evidence type="ECO:0000256" key="1">
    <source>
        <dbReference type="ARBA" id="ARBA00001971"/>
    </source>
</evidence>
<gene>
    <name evidence="8" type="ORF">B0J12DRAFT_25426</name>
</gene>
<evidence type="ECO:0000256" key="4">
    <source>
        <dbReference type="ARBA" id="ARBA00023002"/>
    </source>
</evidence>
<keyword evidence="5" id="KW-0408">Iron</keyword>
<sequence length="511" mass="57943">MFASIMSYPATPIAVLLTCTITYLIFRVVYDLFFHPLRKIPGPKIAAIGSFYEFYYDVIKDGTYIWEIQKMHQKYGPIIRINSRSVHIHDPQYFTSVYAGGSRRINKDTSAVRGYTFPGATIATIDHDLHRKRRAILNPYFSKRAVAGLEPIINERLDVLCSRVREIAAGGTAIDLTSAFSAFTADVGTKYFYGSHQDYLNTADFHFDLKVALTALFDFYHLTRFLPVPGTTIKNIPLPILRKINKNLSVVMDVRQMNKANMEKSLQKEKETNTKCKSVIVSALADPAVPAIEKTMDRMLDEGETIIFAGIDTTARSLSVAFFHLLTDKRHIEMMREELNTLPKPTERMWTTADLECLPYLRGVVQEALRLSHGLVVRLPRVATREALQYNGYTIPPGTPVSQCTYLIHTDPSIFPNPHSFEPERWRKAAEDGVNLEKYLVSFTKGSRVCLGINLAYAMLYHAIVRIVTNFDMDLYDTKPENIEVHHARGVAFPKEGEVSVKARVTKAFEQ</sequence>
<evidence type="ECO:0000313" key="8">
    <source>
        <dbReference type="EMBL" id="KAH7065115.1"/>
    </source>
</evidence>
<dbReference type="CDD" id="cd11062">
    <property type="entry name" value="CYP58-like"/>
    <property type="match status" value="1"/>
</dbReference>
<proteinExistence type="inferred from homology"/>
<evidence type="ECO:0000256" key="6">
    <source>
        <dbReference type="ARBA" id="ARBA00023033"/>
    </source>
</evidence>
<keyword evidence="7" id="KW-0472">Membrane</keyword>
<dbReference type="PRINTS" id="PR00385">
    <property type="entry name" value="P450"/>
</dbReference>
<dbReference type="InterPro" id="IPR001128">
    <property type="entry name" value="Cyt_P450"/>
</dbReference>
<protein>
    <submittedName>
        <fullName evidence="8">Benzoate 4-monooxygenase cytochrome P450</fullName>
    </submittedName>
</protein>
<keyword evidence="4" id="KW-0560">Oxidoreductase</keyword>
<keyword evidence="7" id="KW-0812">Transmembrane</keyword>
<comment type="similarity">
    <text evidence="2">Belongs to the cytochrome P450 family.</text>
</comment>
<evidence type="ECO:0000256" key="3">
    <source>
        <dbReference type="ARBA" id="ARBA00022723"/>
    </source>
</evidence>
<dbReference type="EMBL" id="JAGTJR010000001">
    <property type="protein sequence ID" value="KAH7065115.1"/>
    <property type="molecule type" value="Genomic_DNA"/>
</dbReference>
<comment type="cofactor">
    <cofactor evidence="1">
        <name>heme</name>
        <dbReference type="ChEBI" id="CHEBI:30413"/>
    </cofactor>
</comment>